<proteinExistence type="predicted"/>
<evidence type="ECO:0000313" key="2">
    <source>
        <dbReference type="Proteomes" id="UP000000768"/>
    </source>
</evidence>
<dbReference type="AlphaFoldDB" id="A0A1Z5RM84"/>
<gene>
    <name evidence="1" type="ORF">SORBI_3004G130001</name>
</gene>
<organism evidence="1 2">
    <name type="scientific">Sorghum bicolor</name>
    <name type="common">Sorghum</name>
    <name type="synonym">Sorghum vulgare</name>
    <dbReference type="NCBI Taxonomy" id="4558"/>
    <lineage>
        <taxon>Eukaryota</taxon>
        <taxon>Viridiplantae</taxon>
        <taxon>Streptophyta</taxon>
        <taxon>Embryophyta</taxon>
        <taxon>Tracheophyta</taxon>
        <taxon>Spermatophyta</taxon>
        <taxon>Magnoliopsida</taxon>
        <taxon>Liliopsida</taxon>
        <taxon>Poales</taxon>
        <taxon>Poaceae</taxon>
        <taxon>PACMAD clade</taxon>
        <taxon>Panicoideae</taxon>
        <taxon>Andropogonodae</taxon>
        <taxon>Andropogoneae</taxon>
        <taxon>Sorghinae</taxon>
        <taxon>Sorghum</taxon>
    </lineage>
</organism>
<protein>
    <submittedName>
        <fullName evidence="1">Uncharacterized protein</fullName>
    </submittedName>
</protein>
<dbReference type="OrthoDB" id="21095at2759"/>
<reference evidence="1 2" key="1">
    <citation type="journal article" date="2009" name="Nature">
        <title>The Sorghum bicolor genome and the diversification of grasses.</title>
        <authorList>
            <person name="Paterson A.H."/>
            <person name="Bowers J.E."/>
            <person name="Bruggmann R."/>
            <person name="Dubchak I."/>
            <person name="Grimwood J."/>
            <person name="Gundlach H."/>
            <person name="Haberer G."/>
            <person name="Hellsten U."/>
            <person name="Mitros T."/>
            <person name="Poliakov A."/>
            <person name="Schmutz J."/>
            <person name="Spannagl M."/>
            <person name="Tang H."/>
            <person name="Wang X."/>
            <person name="Wicker T."/>
            <person name="Bharti A.K."/>
            <person name="Chapman J."/>
            <person name="Feltus F.A."/>
            <person name="Gowik U."/>
            <person name="Grigoriev I.V."/>
            <person name="Lyons E."/>
            <person name="Maher C.A."/>
            <person name="Martis M."/>
            <person name="Narechania A."/>
            <person name="Otillar R.P."/>
            <person name="Penning B.W."/>
            <person name="Salamov A.A."/>
            <person name="Wang Y."/>
            <person name="Zhang L."/>
            <person name="Carpita N.C."/>
            <person name="Freeling M."/>
            <person name="Gingle A.R."/>
            <person name="Hash C.T."/>
            <person name="Keller B."/>
            <person name="Klein P."/>
            <person name="Kresovich S."/>
            <person name="McCann M.C."/>
            <person name="Ming R."/>
            <person name="Peterson D.G."/>
            <person name="Mehboob-ur-Rahman"/>
            <person name="Ware D."/>
            <person name="Westhoff P."/>
            <person name="Mayer K.F."/>
            <person name="Messing J."/>
            <person name="Rokhsar D.S."/>
        </authorList>
    </citation>
    <scope>NUCLEOTIDE SEQUENCE [LARGE SCALE GENOMIC DNA]</scope>
    <source>
        <strain evidence="2">cv. BTx623</strain>
    </source>
</reference>
<dbReference type="Gramene" id="OQU84828">
    <property type="protein sequence ID" value="OQU84828"/>
    <property type="gene ID" value="SORBI_3004G130001"/>
</dbReference>
<keyword evidence="2" id="KW-1185">Reference proteome</keyword>
<dbReference type="ExpressionAtlas" id="A0A1Z5RM84">
    <property type="expression patterns" value="baseline and differential"/>
</dbReference>
<name>A0A1Z5RM84_SORBI</name>
<sequence>MSGLQCRRPLPHSLPTLLLPQMLPFSALGAALTSPRAIFGLATDNNLYVNDGYATSIFKTGIGKSILATENSRERAQFILEAKEAVKQGRVMDALGVEKLKGLEPGCHFERWPNCGGLFPTGNACWCCWGYRGGCGDTEAECKGICHP</sequence>
<accession>A0A1Z5RM84</accession>
<evidence type="ECO:0000313" key="1">
    <source>
        <dbReference type="EMBL" id="OQU84828.1"/>
    </source>
</evidence>
<dbReference type="InParanoid" id="A0A1Z5RM84"/>
<dbReference type="EMBL" id="CM000763">
    <property type="protein sequence ID" value="OQU84828.1"/>
    <property type="molecule type" value="Genomic_DNA"/>
</dbReference>
<dbReference type="Proteomes" id="UP000000768">
    <property type="component" value="Chromosome 4"/>
</dbReference>
<reference evidence="2" key="2">
    <citation type="journal article" date="2018" name="Plant J.">
        <title>The Sorghum bicolor reference genome: improved assembly, gene annotations, a transcriptome atlas, and signatures of genome organization.</title>
        <authorList>
            <person name="McCormick R.F."/>
            <person name="Truong S.K."/>
            <person name="Sreedasyam A."/>
            <person name="Jenkins J."/>
            <person name="Shu S."/>
            <person name="Sims D."/>
            <person name="Kennedy M."/>
            <person name="Amirebrahimi M."/>
            <person name="Weers B.D."/>
            <person name="McKinley B."/>
            <person name="Mattison A."/>
            <person name="Morishige D.T."/>
            <person name="Grimwood J."/>
            <person name="Schmutz J."/>
            <person name="Mullet J.E."/>
        </authorList>
    </citation>
    <scope>NUCLEOTIDE SEQUENCE [LARGE SCALE GENOMIC DNA]</scope>
    <source>
        <strain evidence="2">cv. BTx623</strain>
    </source>
</reference>